<evidence type="ECO:0000313" key="2">
    <source>
        <dbReference type="Proteomes" id="UP000181962"/>
    </source>
</evidence>
<dbReference type="EMBL" id="CP017637">
    <property type="protein sequence ID" value="APG09743.1"/>
    <property type="molecule type" value="Genomic_DNA"/>
</dbReference>
<dbReference type="Proteomes" id="UP000181962">
    <property type="component" value="Chromosome"/>
</dbReference>
<sequence>MATPTAREGGIDPRYLGLRQLYIGRASILFDMLDAGPFGDSEDRRPPRQKCKRDLTRGRIMRLRYIRKQAAARRLLARKISMPEWTICGDRETVLLAPG</sequence>
<name>A0A1L3F8X8_BRAJP</name>
<evidence type="ECO:0000313" key="1">
    <source>
        <dbReference type="EMBL" id="APG09743.1"/>
    </source>
</evidence>
<proteinExistence type="predicted"/>
<reference evidence="1 2" key="1">
    <citation type="submission" date="2016-11" db="EMBL/GenBank/DDBJ databases">
        <title>Complete Genome Sequence of Bradyrhizobium sp. strain J5, an isolated from soybean nodule in Hokkaido.</title>
        <authorList>
            <person name="Kanehara K."/>
        </authorList>
    </citation>
    <scope>NUCLEOTIDE SEQUENCE [LARGE SCALE GENOMIC DNA]</scope>
    <source>
        <strain evidence="1 2">J5</strain>
    </source>
</reference>
<accession>A0A1L3F8X8</accession>
<organism evidence="1 2">
    <name type="scientific">Bradyrhizobium japonicum</name>
    <dbReference type="NCBI Taxonomy" id="375"/>
    <lineage>
        <taxon>Bacteria</taxon>
        <taxon>Pseudomonadati</taxon>
        <taxon>Pseudomonadota</taxon>
        <taxon>Alphaproteobacteria</taxon>
        <taxon>Hyphomicrobiales</taxon>
        <taxon>Nitrobacteraceae</taxon>
        <taxon>Bradyrhizobium</taxon>
    </lineage>
</organism>
<dbReference type="AlphaFoldDB" id="A0A1L3F8X8"/>
<gene>
    <name evidence="1" type="ORF">BKD09_15495</name>
</gene>
<protein>
    <submittedName>
        <fullName evidence="1">Uncharacterized protein</fullName>
    </submittedName>
</protein>